<keyword evidence="2" id="KW-1185">Reference proteome</keyword>
<dbReference type="STRING" id="43989.cce_2747"/>
<sequence length="33" mass="3703">MHLSFLSTVGKKSKEIGLILEVWLHKLGKKSPP</sequence>
<protein>
    <submittedName>
        <fullName evidence="1">Uncharacterized protein</fullName>
    </submittedName>
</protein>
<reference evidence="1 2" key="1">
    <citation type="journal article" date="2008" name="Proc. Natl. Acad. Sci. U.S.A.">
        <title>The genome of Cyanothece 51142, a unicellular diazotrophic cyanobacterium important in the marine nitrogen cycle.</title>
        <authorList>
            <person name="Welsh E.A."/>
            <person name="Liberton M."/>
            <person name="Stoeckel J."/>
            <person name="Loh T."/>
            <person name="Elvitigala T."/>
            <person name="Wang C."/>
            <person name="Wollam A."/>
            <person name="Fulton R.S."/>
            <person name="Clifton S.W."/>
            <person name="Jacobs J.M."/>
            <person name="Aurora R."/>
            <person name="Ghosh B.K."/>
            <person name="Sherman L.A."/>
            <person name="Smith R.D."/>
            <person name="Wilson R.K."/>
            <person name="Pakrasi H.B."/>
        </authorList>
    </citation>
    <scope>NUCLEOTIDE SEQUENCE [LARGE SCALE GENOMIC DNA]</scope>
    <source>
        <strain evidence="2">ATCC 51142 / BH68</strain>
    </source>
</reference>
<proteinExistence type="predicted"/>
<organism evidence="1 2">
    <name type="scientific">Crocosphaera subtropica (strain ATCC 51142 / BH68)</name>
    <name type="common">Cyanothece sp. (strain ATCC 51142)</name>
    <dbReference type="NCBI Taxonomy" id="43989"/>
    <lineage>
        <taxon>Bacteria</taxon>
        <taxon>Bacillati</taxon>
        <taxon>Cyanobacteriota</taxon>
        <taxon>Cyanophyceae</taxon>
        <taxon>Oscillatoriophycideae</taxon>
        <taxon>Chroococcales</taxon>
        <taxon>Aphanothecaceae</taxon>
        <taxon>Crocosphaera</taxon>
        <taxon>Crocosphaera subtropica</taxon>
    </lineage>
</organism>
<gene>
    <name evidence="1" type="ordered locus">cce_2747</name>
</gene>
<dbReference type="AlphaFoldDB" id="B1WU33"/>
<dbReference type="KEGG" id="cyt:cce_2747"/>
<evidence type="ECO:0000313" key="2">
    <source>
        <dbReference type="Proteomes" id="UP000001203"/>
    </source>
</evidence>
<dbReference type="Proteomes" id="UP000001203">
    <property type="component" value="Chromosome circular"/>
</dbReference>
<dbReference type="HOGENOM" id="CLU_3381460_0_0_3"/>
<evidence type="ECO:0000313" key="1">
    <source>
        <dbReference type="EMBL" id="ACB52095.1"/>
    </source>
</evidence>
<accession>B1WU33</accession>
<dbReference type="EMBL" id="CP000806">
    <property type="protein sequence ID" value="ACB52095.1"/>
    <property type="molecule type" value="Genomic_DNA"/>
</dbReference>
<name>B1WU33_CROS5</name>